<evidence type="ECO:0000256" key="1">
    <source>
        <dbReference type="SAM" id="Phobius"/>
    </source>
</evidence>
<evidence type="ECO:0000313" key="2">
    <source>
        <dbReference type="EMBL" id="BDY13916.1"/>
    </source>
</evidence>
<keyword evidence="3" id="KW-1185">Reference proteome</keyword>
<protein>
    <recommendedName>
        <fullName evidence="4">LPS export ABC transporter periplasmic protein LptC</fullName>
    </recommendedName>
</protein>
<dbReference type="Gene3D" id="2.60.450.10">
    <property type="entry name" value="Lipopolysaccharide (LPS) transport protein A like domain"/>
    <property type="match status" value="1"/>
</dbReference>
<dbReference type="EMBL" id="AP027370">
    <property type="protein sequence ID" value="BDY13916.1"/>
    <property type="molecule type" value="Genomic_DNA"/>
</dbReference>
<evidence type="ECO:0000313" key="3">
    <source>
        <dbReference type="Proteomes" id="UP001321445"/>
    </source>
</evidence>
<feature type="transmembrane region" description="Helical" evidence="1">
    <location>
        <begin position="6"/>
        <end position="23"/>
    </location>
</feature>
<dbReference type="NCBIfam" id="TIGR04409">
    <property type="entry name" value="LptC_YrbK"/>
    <property type="match status" value="1"/>
</dbReference>
<dbReference type="InterPro" id="IPR026265">
    <property type="entry name" value="LptC"/>
</dbReference>
<dbReference type="InterPro" id="IPR010664">
    <property type="entry name" value="LipoPS_assembly_LptC-rel"/>
</dbReference>
<accession>A0ABM8FPY0</accession>
<sequence length="177" mass="20359">MDLNVKHFFGLLFLLMAGAIFWLKPHKVDVVKKKGVPQVAFIDFQSYEITPNGVEALMHGERALKFADYMHVELPEMKRLTPKGVESVKAKEAFLYDREGIELKERVHLARSDGWEITTDRIYYDLKKKVYTTKGLPFTARYGKSVVEGKSMVYEQKSGKISAESIRAIINEEDRIN</sequence>
<reference evidence="2 3" key="1">
    <citation type="submission" date="2023-03" db="EMBL/GenBank/DDBJ databases">
        <title>Description of Hydrogenimonas sp. ISO32.</title>
        <authorList>
            <person name="Mino S."/>
            <person name="Fukazawa S."/>
            <person name="Sawabe T."/>
        </authorList>
    </citation>
    <scope>NUCLEOTIDE SEQUENCE [LARGE SCALE GENOMIC DNA]</scope>
    <source>
        <strain evidence="2 3">ISO32</strain>
    </source>
</reference>
<name>A0ABM8FPY0_9BACT</name>
<dbReference type="Pfam" id="PF06835">
    <property type="entry name" value="LptC"/>
    <property type="match status" value="1"/>
</dbReference>
<keyword evidence="1" id="KW-0812">Transmembrane</keyword>
<dbReference type="RefSeq" id="WP_286336856.1">
    <property type="nucleotide sequence ID" value="NZ_AP027370.1"/>
</dbReference>
<dbReference type="Proteomes" id="UP001321445">
    <property type="component" value="Chromosome"/>
</dbReference>
<keyword evidence="1" id="KW-0472">Membrane</keyword>
<proteinExistence type="predicted"/>
<organism evidence="2 3">
    <name type="scientific">Hydrogenimonas cancrithermarum</name>
    <dbReference type="NCBI Taxonomy" id="2993563"/>
    <lineage>
        <taxon>Bacteria</taxon>
        <taxon>Pseudomonadati</taxon>
        <taxon>Campylobacterota</taxon>
        <taxon>Epsilonproteobacteria</taxon>
        <taxon>Campylobacterales</taxon>
        <taxon>Hydrogenimonadaceae</taxon>
        <taxon>Hydrogenimonas</taxon>
    </lineage>
</organism>
<gene>
    <name evidence="2" type="ORF">HCR_22280</name>
</gene>
<keyword evidence="1" id="KW-1133">Transmembrane helix</keyword>
<evidence type="ECO:0008006" key="4">
    <source>
        <dbReference type="Google" id="ProtNLM"/>
    </source>
</evidence>